<sequence length="24" mass="2987">MTEVAWYINTMKRKHEHAVRLQMI</sequence>
<reference evidence="1" key="1">
    <citation type="submission" date="2023-06" db="EMBL/GenBank/DDBJ databases">
        <title>Male Hemibagrus guttatus genome.</title>
        <authorList>
            <person name="Bian C."/>
        </authorList>
    </citation>
    <scope>NUCLEOTIDE SEQUENCE</scope>
    <source>
        <strain evidence="1">Male_cb2023</strain>
        <tissue evidence="1">Muscle</tissue>
    </source>
</reference>
<dbReference type="Proteomes" id="UP001274896">
    <property type="component" value="Unassembled WGS sequence"/>
</dbReference>
<accession>A0AAE0PQW5</accession>
<keyword evidence="2" id="KW-1185">Reference proteome</keyword>
<protein>
    <submittedName>
        <fullName evidence="1">Uncharacterized protein</fullName>
    </submittedName>
</protein>
<dbReference type="PANTHER" id="PTHR45924:SF2">
    <property type="entry name" value="FI17866P1"/>
    <property type="match status" value="1"/>
</dbReference>
<dbReference type="GO" id="GO:0031267">
    <property type="term" value="F:small GTPase binding"/>
    <property type="evidence" value="ECO:0007669"/>
    <property type="project" value="TreeGrafter"/>
</dbReference>
<organism evidence="1 2">
    <name type="scientific">Hemibagrus guttatus</name>
    <dbReference type="NCBI Taxonomy" id="175788"/>
    <lineage>
        <taxon>Eukaryota</taxon>
        <taxon>Metazoa</taxon>
        <taxon>Chordata</taxon>
        <taxon>Craniata</taxon>
        <taxon>Vertebrata</taxon>
        <taxon>Euteleostomi</taxon>
        <taxon>Actinopterygii</taxon>
        <taxon>Neopterygii</taxon>
        <taxon>Teleostei</taxon>
        <taxon>Ostariophysi</taxon>
        <taxon>Siluriformes</taxon>
        <taxon>Bagridae</taxon>
        <taxon>Hemibagrus</taxon>
    </lineage>
</organism>
<dbReference type="EMBL" id="JAUCMX010000044">
    <property type="protein sequence ID" value="KAK3506367.1"/>
    <property type="molecule type" value="Genomic_DNA"/>
</dbReference>
<comment type="caution">
    <text evidence="1">The sequence shown here is derived from an EMBL/GenBank/DDBJ whole genome shotgun (WGS) entry which is preliminary data.</text>
</comment>
<evidence type="ECO:0000313" key="2">
    <source>
        <dbReference type="Proteomes" id="UP001274896"/>
    </source>
</evidence>
<dbReference type="PANTHER" id="PTHR45924">
    <property type="entry name" value="FI17866P1"/>
    <property type="match status" value="1"/>
</dbReference>
<dbReference type="GO" id="GO:0005085">
    <property type="term" value="F:guanyl-nucleotide exchange factor activity"/>
    <property type="evidence" value="ECO:0007669"/>
    <property type="project" value="TreeGrafter"/>
</dbReference>
<name>A0AAE0PQW5_9TELE</name>
<gene>
    <name evidence="1" type="ORF">QTP70_014859</name>
</gene>
<dbReference type="AlphaFoldDB" id="A0AAE0PQW5"/>
<proteinExistence type="predicted"/>
<evidence type="ECO:0000313" key="1">
    <source>
        <dbReference type="EMBL" id="KAK3506367.1"/>
    </source>
</evidence>